<dbReference type="Proteomes" id="UP000031975">
    <property type="component" value="Unassembled WGS sequence"/>
</dbReference>
<feature type="domain" description="Helicase HerA central" evidence="2">
    <location>
        <begin position="531"/>
        <end position="593"/>
    </location>
</feature>
<keyword evidence="1" id="KW-0472">Membrane</keyword>
<evidence type="ECO:0000313" key="3">
    <source>
        <dbReference type="EMBL" id="KIM13774.1"/>
    </source>
</evidence>
<dbReference type="InterPro" id="IPR027417">
    <property type="entry name" value="P-loop_NTPase"/>
</dbReference>
<accession>A0A0C3A0D6</accession>
<sequence length="981" mass="114570">MSKDINIIPKRFRSNKIKLFLGLSIVEAFIWVISSVLIVLLFNYLFSRIAQKIFFSAVVILLIGSLFIEVKNQKIWKLIIYFLMYKFSKKTYYEEYIAVNEKLEAEENDSSQVIPLDKTLTLTTNLYKKLEDDFLVTEAGWYVTGFELIGLNFELFSDEKQYQTIENLSNLLRQIKLKYSIISLPSILDFQNNIKYFKRKKLKITNTLKIEQIDDYINQLSSFGSTEIKKFYITFYSESTKELKQSIEYIKQKFNSIDLFPIFLNRYKLVNLIKNILDPFKVEDYTDEEIDEFENNIGLLLTFPKIKFEQNCVVVSNGEEKSYLGFQVMSKYRDVPQHCWLAPYIGTNDTMIINVSPLDLKRAESDISHALFKNIANQSILSKNKVITDRKIDGNLEIYNELINQVASGEEKLRSIDVNFISYGRSKTELLSNLKLSRTKAEEDGFEVNSLEFQQQEGYKNAILTEERPLYADFSQEIPCSTLAQSFPFISSNLNDTKGIPLGLTSNSQPLVLDQFKHFTQDKLRKSYSGLILGTTGSGKSTLLNKILLFSISLDKKLIIFDVESEYKNLTKRFGGKWINLSNGKVNRINPLQPFGAWVKPIEDETEHNAKTKKDEKAEESNNRSIKENQVINVDEEEEILFETKDSILQNHKGFFIKWLEIIYPELTTEERLIIGNELFKLYLESDFYNKPIQEWKNEDFPIFDDLYKKLELLSEREITKERKWKILLFMKEFIGYGTYASLWNGHTTIDFSNNLITLDCKKLYDIIDKTLINAQTILATCYIKNYIDINWQTLEEQILRLNKEINDLEKQNKKDPKIKSLKKQIVELSDKKQTVIVFDEGHKFIDSKNPVALDFIFDLIKRGRKRRISTLISTQNPTDFWDTIEVRKKTEGILGNMQYLFVGKLDSNNIGTIDEMFKEYGGLTDSEKKFLKSADTFEYLFAIAKLEKFSFKLNLTEKEKENINFSVSEFQDENELFNDE</sequence>
<protein>
    <submittedName>
        <fullName evidence="3">TraE/TrsE family NTPase</fullName>
    </submittedName>
</protein>
<dbReference type="PANTHER" id="PTHR30121:SF6">
    <property type="entry name" value="SLR6007 PROTEIN"/>
    <property type="match status" value="1"/>
</dbReference>
<dbReference type="InterPro" id="IPR002789">
    <property type="entry name" value="HerA_central"/>
</dbReference>
<feature type="transmembrane region" description="Helical" evidence="1">
    <location>
        <begin position="20"/>
        <end position="43"/>
    </location>
</feature>
<proteinExistence type="predicted"/>
<comment type="caution">
    <text evidence="3">The sequence shown here is derived from an EMBL/GenBank/DDBJ whole genome shotgun (WGS) entry which is preliminary data.</text>
</comment>
<organism evidence="3 4">
    <name type="scientific">Mycoplasma capricolum subsp. capricolum</name>
    <dbReference type="NCBI Taxonomy" id="40479"/>
    <lineage>
        <taxon>Bacteria</taxon>
        <taxon>Bacillati</taxon>
        <taxon>Mycoplasmatota</taxon>
        <taxon>Mollicutes</taxon>
        <taxon>Mycoplasmataceae</taxon>
        <taxon>Mycoplasma</taxon>
    </lineage>
</organism>
<gene>
    <name evidence="3" type="ORF">MCGM508_01620</name>
</gene>
<dbReference type="Gene3D" id="3.40.50.300">
    <property type="entry name" value="P-loop containing nucleotide triphosphate hydrolases"/>
    <property type="match status" value="2"/>
</dbReference>
<dbReference type="NCBIfam" id="NF045975">
    <property type="entry name" value="VirB4_plasma"/>
    <property type="match status" value="1"/>
</dbReference>
<evidence type="ECO:0000259" key="2">
    <source>
        <dbReference type="Pfam" id="PF01935"/>
    </source>
</evidence>
<name>A0A0C3A0D6_MYCCA</name>
<reference evidence="3 4" key="1">
    <citation type="submission" date="2015-01" db="EMBL/GenBank/DDBJ databases">
        <title>Draft Genome Sequence of Mycoplasma capricolum subsp. capricolum str. GM508D.</title>
        <authorList>
            <person name="Calcutt M.J."/>
            <person name="Foecking M.F."/>
        </authorList>
    </citation>
    <scope>NUCLEOTIDE SEQUENCE [LARGE SCALE GENOMIC DNA]</scope>
    <source>
        <strain evidence="3 4">GM508D</strain>
    </source>
</reference>
<dbReference type="CDD" id="cd01127">
    <property type="entry name" value="TrwB_TraG_TraD_VirD4"/>
    <property type="match status" value="1"/>
</dbReference>
<dbReference type="Pfam" id="PF01935">
    <property type="entry name" value="DUF87"/>
    <property type="match status" value="1"/>
</dbReference>
<feature type="transmembrane region" description="Helical" evidence="1">
    <location>
        <begin position="49"/>
        <end position="68"/>
    </location>
</feature>
<dbReference type="PANTHER" id="PTHR30121">
    <property type="entry name" value="UNCHARACTERIZED PROTEIN YJGR-RELATED"/>
    <property type="match status" value="1"/>
</dbReference>
<evidence type="ECO:0000256" key="1">
    <source>
        <dbReference type="SAM" id="Phobius"/>
    </source>
</evidence>
<dbReference type="SUPFAM" id="SSF52540">
    <property type="entry name" value="P-loop containing nucleoside triphosphate hydrolases"/>
    <property type="match status" value="1"/>
</dbReference>
<keyword evidence="1" id="KW-0812">Transmembrane</keyword>
<dbReference type="RefSeq" id="WP_041159687.1">
    <property type="nucleotide sequence ID" value="NZ_JXQB01000001.1"/>
</dbReference>
<dbReference type="EMBL" id="JXQB01000001">
    <property type="protein sequence ID" value="KIM13774.1"/>
    <property type="molecule type" value="Genomic_DNA"/>
</dbReference>
<evidence type="ECO:0000313" key="4">
    <source>
        <dbReference type="Proteomes" id="UP000031975"/>
    </source>
</evidence>
<dbReference type="InterPro" id="IPR051162">
    <property type="entry name" value="T4SS_component"/>
</dbReference>
<dbReference type="AlphaFoldDB" id="A0A0C3A0D6"/>
<keyword evidence="1" id="KW-1133">Transmembrane helix</keyword>